<proteinExistence type="predicted"/>
<evidence type="ECO:0000313" key="1">
    <source>
        <dbReference type="EMBL" id="KAJ3559510.1"/>
    </source>
</evidence>
<gene>
    <name evidence="1" type="ORF">NPX13_g9524</name>
</gene>
<accession>A0A9W8N6S3</accession>
<dbReference type="AlphaFoldDB" id="A0A9W8N6S3"/>
<name>A0A9W8N6S3_9PEZI</name>
<keyword evidence="2" id="KW-1185">Reference proteome</keyword>
<dbReference type="EMBL" id="JANPWZ010002369">
    <property type="protein sequence ID" value="KAJ3559510.1"/>
    <property type="molecule type" value="Genomic_DNA"/>
</dbReference>
<reference evidence="1" key="1">
    <citation type="submission" date="2022-07" db="EMBL/GenBank/DDBJ databases">
        <title>Genome Sequence of Xylaria arbuscula.</title>
        <authorList>
            <person name="Buettner E."/>
        </authorList>
    </citation>
    <scope>NUCLEOTIDE SEQUENCE</scope>
    <source>
        <strain evidence="1">VT107</strain>
    </source>
</reference>
<organism evidence="1 2">
    <name type="scientific">Xylaria arbuscula</name>
    <dbReference type="NCBI Taxonomy" id="114810"/>
    <lineage>
        <taxon>Eukaryota</taxon>
        <taxon>Fungi</taxon>
        <taxon>Dikarya</taxon>
        <taxon>Ascomycota</taxon>
        <taxon>Pezizomycotina</taxon>
        <taxon>Sordariomycetes</taxon>
        <taxon>Xylariomycetidae</taxon>
        <taxon>Xylariales</taxon>
        <taxon>Xylariaceae</taxon>
        <taxon>Xylaria</taxon>
    </lineage>
</organism>
<comment type="caution">
    <text evidence="1">The sequence shown here is derived from an EMBL/GenBank/DDBJ whole genome shotgun (WGS) entry which is preliminary data.</text>
</comment>
<dbReference type="Proteomes" id="UP001148614">
    <property type="component" value="Unassembled WGS sequence"/>
</dbReference>
<sequence>MSNTSVHPNNDYVCLCFINGVLSEEEPKEHDNVVYVIGVRPVGAVPTRGDVRYVLPRSGPNVPRCTICQVALKGSETHAFIAMPACRPTKSGNVAVKDIKTSAARSRFAFTAFSILVRPAKILYSHLQGRRIVEMLEFALEHWVPDMLVLPQAVV</sequence>
<protein>
    <submittedName>
        <fullName evidence="1">Uncharacterized protein</fullName>
    </submittedName>
</protein>
<evidence type="ECO:0000313" key="2">
    <source>
        <dbReference type="Proteomes" id="UP001148614"/>
    </source>
</evidence>